<dbReference type="SUPFAM" id="SSF51445">
    <property type="entry name" value="(Trans)glycosidases"/>
    <property type="match status" value="1"/>
</dbReference>
<name>A0A1M6NA03_9ACTN</name>
<dbReference type="PANTHER" id="PTHR31308:SF3">
    <property type="entry name" value="ENDOGLYCOCERAMIDASE"/>
    <property type="match status" value="1"/>
</dbReference>
<dbReference type="GO" id="GO:0000272">
    <property type="term" value="P:polysaccharide catabolic process"/>
    <property type="evidence" value="ECO:0007669"/>
    <property type="project" value="InterPro"/>
</dbReference>
<dbReference type="RefSeq" id="WP_073191229.1">
    <property type="nucleotide sequence ID" value="NZ_FQZG01000109.1"/>
</dbReference>
<dbReference type="EMBL" id="FQZG01000109">
    <property type="protein sequence ID" value="SHJ92521.1"/>
    <property type="molecule type" value="Genomic_DNA"/>
</dbReference>
<dbReference type="PANTHER" id="PTHR31308">
    <property type="match status" value="1"/>
</dbReference>
<dbReference type="InterPro" id="IPR013780">
    <property type="entry name" value="Glyco_hydro_b"/>
</dbReference>
<organism evidence="5 6">
    <name type="scientific">Tessaracoccus bendigoensis DSM 12906</name>
    <dbReference type="NCBI Taxonomy" id="1123357"/>
    <lineage>
        <taxon>Bacteria</taxon>
        <taxon>Bacillati</taxon>
        <taxon>Actinomycetota</taxon>
        <taxon>Actinomycetes</taxon>
        <taxon>Propionibacteriales</taxon>
        <taxon>Propionibacteriaceae</taxon>
        <taxon>Tessaracoccus</taxon>
    </lineage>
</organism>
<proteinExistence type="inferred from homology"/>
<keyword evidence="6" id="KW-1185">Reference proteome</keyword>
<reference evidence="5 6" key="1">
    <citation type="submission" date="2016-11" db="EMBL/GenBank/DDBJ databases">
        <authorList>
            <person name="Jaros S."/>
            <person name="Januszkiewicz K."/>
            <person name="Wedrychowicz H."/>
        </authorList>
    </citation>
    <scope>NUCLEOTIDE SEQUENCE [LARGE SCALE GENOMIC DNA]</scope>
    <source>
        <strain evidence="5 6">DSM 12906</strain>
    </source>
</reference>
<evidence type="ECO:0000256" key="2">
    <source>
        <dbReference type="ARBA" id="ARBA00023295"/>
    </source>
</evidence>
<evidence type="ECO:0000313" key="6">
    <source>
        <dbReference type="Proteomes" id="UP000184512"/>
    </source>
</evidence>
<feature type="domain" description="Glycoside hydrolase family 5" evidence="4">
    <location>
        <begin position="52"/>
        <end position="388"/>
    </location>
</feature>
<evidence type="ECO:0000259" key="4">
    <source>
        <dbReference type="Pfam" id="PF00150"/>
    </source>
</evidence>
<keyword evidence="2 3" id="KW-0326">Glycosidase</keyword>
<dbReference type="Pfam" id="PF00150">
    <property type="entry name" value="Cellulase"/>
    <property type="match status" value="1"/>
</dbReference>
<protein>
    <submittedName>
        <fullName evidence="5">Endoglycosylceramidase</fullName>
    </submittedName>
</protein>
<dbReference type="Gene3D" id="3.20.20.80">
    <property type="entry name" value="Glycosidases"/>
    <property type="match status" value="1"/>
</dbReference>
<comment type="similarity">
    <text evidence="3">Belongs to the glycosyl hydrolase 5 (cellulase A) family.</text>
</comment>
<accession>A0A1M6NA03</accession>
<evidence type="ECO:0000313" key="5">
    <source>
        <dbReference type="EMBL" id="SHJ92521.1"/>
    </source>
</evidence>
<dbReference type="STRING" id="1123357.SAMN02745244_03590"/>
<evidence type="ECO:0000256" key="3">
    <source>
        <dbReference type="RuleBase" id="RU361153"/>
    </source>
</evidence>
<dbReference type="Gene3D" id="2.60.40.1180">
    <property type="entry name" value="Golgi alpha-mannosidase II"/>
    <property type="match status" value="1"/>
</dbReference>
<gene>
    <name evidence="5" type="ORF">SAMN02745244_03590</name>
</gene>
<dbReference type="GO" id="GO:0004553">
    <property type="term" value="F:hydrolase activity, hydrolyzing O-glycosyl compounds"/>
    <property type="evidence" value="ECO:0007669"/>
    <property type="project" value="InterPro"/>
</dbReference>
<keyword evidence="1 3" id="KW-0378">Hydrolase</keyword>
<dbReference type="InterPro" id="IPR052066">
    <property type="entry name" value="Glycosphingolipid_Hydrolases"/>
</dbReference>
<dbReference type="Proteomes" id="UP000184512">
    <property type="component" value="Unassembled WGS sequence"/>
</dbReference>
<evidence type="ECO:0000256" key="1">
    <source>
        <dbReference type="ARBA" id="ARBA00022801"/>
    </source>
</evidence>
<dbReference type="InterPro" id="IPR001547">
    <property type="entry name" value="Glyco_hydro_5"/>
</dbReference>
<dbReference type="InterPro" id="IPR017853">
    <property type="entry name" value="GH"/>
</dbReference>
<dbReference type="AlphaFoldDB" id="A0A1M6NA03"/>
<sequence>MVLRTDGARLRDHHGRHRVLHGINLVAKGNRRPTGSFVDRGFRGSWTPGDLTDLASRGFTLVRLGVIWAAVEPEPGRYDDAYLGWILEQLDAIHDAGMLALLDSHQDLYSQNYSDGAPTWATLTDHEFADTDLWSDAYLTSPAVHEALDRFWENAPGPDGVGLQDRFAAMWRHVAARFHGHPALAGYDLINEPTPGSQAPQIFGTVLGAFAAVTGQDLEQVFADFDDPEAKFAQLARLEDVAVHRQIGDTVAPLVAAFEADAVAPLMARVSAAIRTVDPGTLILREHDYFANIGIPSGQPPLDDANWAYSPHGYDLTVDTPAIALSSNTRATTIFARHAETAERLGVPVIVGEWGALTLGRGVADHGVALQDLFDSFGWSWTYWVWEDGFADSEAAAALTRPRPVAFAGDGQQWRVVDGTLHATWRGADTGEPSLFFAPDGVAHAHRDGAPVPVTRDGAWISVAAGEGDFELTAR</sequence>